<dbReference type="HOGENOM" id="CLU_2415519_0_0_1"/>
<protein>
    <submittedName>
        <fullName evidence="1">Uncharacterized protein</fullName>
    </submittedName>
</protein>
<gene>
    <name evidence="1" type="ORF">DAPPUDRAFT_233648</name>
</gene>
<dbReference type="InParanoid" id="E9FVC9"/>
<dbReference type="Proteomes" id="UP000000305">
    <property type="component" value="Unassembled WGS sequence"/>
</dbReference>
<proteinExistence type="predicted"/>
<dbReference type="KEGG" id="dpx:DAPPUDRAFT_233648"/>
<reference evidence="1 2" key="1">
    <citation type="journal article" date="2011" name="Science">
        <title>The ecoresponsive genome of Daphnia pulex.</title>
        <authorList>
            <person name="Colbourne J.K."/>
            <person name="Pfrender M.E."/>
            <person name="Gilbert D."/>
            <person name="Thomas W.K."/>
            <person name="Tucker A."/>
            <person name="Oakley T.H."/>
            <person name="Tokishita S."/>
            <person name="Aerts A."/>
            <person name="Arnold G.J."/>
            <person name="Basu M.K."/>
            <person name="Bauer D.J."/>
            <person name="Caceres C.E."/>
            <person name="Carmel L."/>
            <person name="Casola C."/>
            <person name="Choi J.H."/>
            <person name="Detter J.C."/>
            <person name="Dong Q."/>
            <person name="Dusheyko S."/>
            <person name="Eads B.D."/>
            <person name="Frohlich T."/>
            <person name="Geiler-Samerotte K.A."/>
            <person name="Gerlach D."/>
            <person name="Hatcher P."/>
            <person name="Jogdeo S."/>
            <person name="Krijgsveld J."/>
            <person name="Kriventseva E.V."/>
            <person name="Kultz D."/>
            <person name="Laforsch C."/>
            <person name="Lindquist E."/>
            <person name="Lopez J."/>
            <person name="Manak J.R."/>
            <person name="Muller J."/>
            <person name="Pangilinan J."/>
            <person name="Patwardhan R.P."/>
            <person name="Pitluck S."/>
            <person name="Pritham E.J."/>
            <person name="Rechtsteiner A."/>
            <person name="Rho M."/>
            <person name="Rogozin I.B."/>
            <person name="Sakarya O."/>
            <person name="Salamov A."/>
            <person name="Schaack S."/>
            <person name="Shapiro H."/>
            <person name="Shiga Y."/>
            <person name="Skalitzky C."/>
            <person name="Smith Z."/>
            <person name="Souvorov A."/>
            <person name="Sung W."/>
            <person name="Tang Z."/>
            <person name="Tsuchiya D."/>
            <person name="Tu H."/>
            <person name="Vos H."/>
            <person name="Wang M."/>
            <person name="Wolf Y.I."/>
            <person name="Yamagata H."/>
            <person name="Yamada T."/>
            <person name="Ye Y."/>
            <person name="Shaw J.R."/>
            <person name="Andrews J."/>
            <person name="Crease T.J."/>
            <person name="Tang H."/>
            <person name="Lucas S.M."/>
            <person name="Robertson H.M."/>
            <person name="Bork P."/>
            <person name="Koonin E.V."/>
            <person name="Zdobnov E.M."/>
            <person name="Grigoriev I.V."/>
            <person name="Lynch M."/>
            <person name="Boore J.L."/>
        </authorList>
    </citation>
    <scope>NUCLEOTIDE SEQUENCE [LARGE SCALE GENOMIC DNA]</scope>
</reference>
<keyword evidence="2" id="KW-1185">Reference proteome</keyword>
<organism evidence="1 2">
    <name type="scientific">Daphnia pulex</name>
    <name type="common">Water flea</name>
    <dbReference type="NCBI Taxonomy" id="6669"/>
    <lineage>
        <taxon>Eukaryota</taxon>
        <taxon>Metazoa</taxon>
        <taxon>Ecdysozoa</taxon>
        <taxon>Arthropoda</taxon>
        <taxon>Crustacea</taxon>
        <taxon>Branchiopoda</taxon>
        <taxon>Diplostraca</taxon>
        <taxon>Cladocera</taxon>
        <taxon>Anomopoda</taxon>
        <taxon>Daphniidae</taxon>
        <taxon>Daphnia</taxon>
    </lineage>
</organism>
<sequence length="92" mass="10364">MLGTVVRHHHLAGTNTNLEQTAPTLRMVMFVYSGSGRGYYRVRRRQQFHAPGRREGPNGLVALAKCNNSVRFHRPPSLDSKCDGDMTSFNAY</sequence>
<dbReference type="AlphaFoldDB" id="E9FVC9"/>
<accession>E9FVC9</accession>
<dbReference type="EMBL" id="GL732525">
    <property type="protein sequence ID" value="EFX89129.1"/>
    <property type="molecule type" value="Genomic_DNA"/>
</dbReference>
<evidence type="ECO:0000313" key="2">
    <source>
        <dbReference type="Proteomes" id="UP000000305"/>
    </source>
</evidence>
<evidence type="ECO:0000313" key="1">
    <source>
        <dbReference type="EMBL" id="EFX89129.1"/>
    </source>
</evidence>
<name>E9FVC9_DAPPU</name>